<accession>A0A0F8A3H3</accession>
<feature type="signal peptide" evidence="1">
    <location>
        <begin position="1"/>
        <end position="23"/>
    </location>
</feature>
<dbReference type="AlphaFoldDB" id="A0A0F8A3H3"/>
<organism evidence="2 3">
    <name type="scientific">Hirsutella minnesotensis 3608</name>
    <dbReference type="NCBI Taxonomy" id="1043627"/>
    <lineage>
        <taxon>Eukaryota</taxon>
        <taxon>Fungi</taxon>
        <taxon>Dikarya</taxon>
        <taxon>Ascomycota</taxon>
        <taxon>Pezizomycotina</taxon>
        <taxon>Sordariomycetes</taxon>
        <taxon>Hypocreomycetidae</taxon>
        <taxon>Hypocreales</taxon>
        <taxon>Ophiocordycipitaceae</taxon>
        <taxon>Hirsutella</taxon>
    </lineage>
</organism>
<name>A0A0F8A3H3_9HYPO</name>
<reference evidence="2 3" key="1">
    <citation type="journal article" date="2014" name="Genome Biol. Evol.">
        <title>Comparative genomics and transcriptomics analyses reveal divergent lifestyle features of nematode endoparasitic fungus Hirsutella minnesotensis.</title>
        <authorList>
            <person name="Lai Y."/>
            <person name="Liu K."/>
            <person name="Zhang X."/>
            <person name="Zhang X."/>
            <person name="Li K."/>
            <person name="Wang N."/>
            <person name="Shu C."/>
            <person name="Wu Y."/>
            <person name="Wang C."/>
            <person name="Bushley K.E."/>
            <person name="Xiang M."/>
            <person name="Liu X."/>
        </authorList>
    </citation>
    <scope>NUCLEOTIDE SEQUENCE [LARGE SCALE GENOMIC DNA]</scope>
    <source>
        <strain evidence="2 3">3608</strain>
    </source>
</reference>
<proteinExistence type="predicted"/>
<gene>
    <name evidence="2" type="ORF">HIM_08757</name>
</gene>
<evidence type="ECO:0000313" key="2">
    <source>
        <dbReference type="EMBL" id="KJZ71829.1"/>
    </source>
</evidence>
<evidence type="ECO:0000256" key="1">
    <source>
        <dbReference type="SAM" id="SignalP"/>
    </source>
</evidence>
<dbReference type="Proteomes" id="UP000054481">
    <property type="component" value="Unassembled WGS sequence"/>
</dbReference>
<sequence length="85" mass="8939">MQLPATISLLFAAAAAGPSSMHARSIAQPANDLQAARADLARCIETKPALLQPKGPVMGEWAFELAATFETIDDVNKALAECRAC</sequence>
<protein>
    <submittedName>
        <fullName evidence="2">Uncharacterized protein</fullName>
    </submittedName>
</protein>
<evidence type="ECO:0000313" key="3">
    <source>
        <dbReference type="Proteomes" id="UP000054481"/>
    </source>
</evidence>
<feature type="chain" id="PRO_5002526261" evidence="1">
    <location>
        <begin position="24"/>
        <end position="85"/>
    </location>
</feature>
<dbReference type="EMBL" id="KQ030559">
    <property type="protein sequence ID" value="KJZ71829.1"/>
    <property type="molecule type" value="Genomic_DNA"/>
</dbReference>
<keyword evidence="3" id="KW-1185">Reference proteome</keyword>
<keyword evidence="1" id="KW-0732">Signal</keyword>